<dbReference type="GO" id="GO:0051287">
    <property type="term" value="F:NAD binding"/>
    <property type="evidence" value="ECO:0007669"/>
    <property type="project" value="InterPro"/>
</dbReference>
<dbReference type="InterPro" id="IPR017476">
    <property type="entry name" value="UDP-Glc/GDP-Man"/>
</dbReference>
<evidence type="ECO:0000256" key="4">
    <source>
        <dbReference type="ARBA" id="ARBA00023002"/>
    </source>
</evidence>
<feature type="binding site" evidence="9">
    <location>
        <position position="320"/>
    </location>
    <ligand>
        <name>substrate</name>
    </ligand>
</feature>
<dbReference type="InterPro" id="IPR001732">
    <property type="entry name" value="UDP-Glc/GDP-Man_DH_N"/>
</dbReference>
<evidence type="ECO:0000256" key="8">
    <source>
        <dbReference type="PIRSR" id="PIRSR500134-1"/>
    </source>
</evidence>
<keyword evidence="5 7" id="KW-0520">NAD</keyword>
<dbReference type="PANTHER" id="PTHR43750">
    <property type="entry name" value="UDP-GLUCOSE 6-DEHYDROGENASE TUAD"/>
    <property type="match status" value="1"/>
</dbReference>
<dbReference type="NCBIfam" id="TIGR03026">
    <property type="entry name" value="NDP-sugDHase"/>
    <property type="match status" value="1"/>
</dbReference>
<dbReference type="EMBL" id="JACJVQ010000015">
    <property type="protein sequence ID" value="MBB6635856.1"/>
    <property type="molecule type" value="Genomic_DNA"/>
</dbReference>
<evidence type="ECO:0000313" key="13">
    <source>
        <dbReference type="Proteomes" id="UP000535838"/>
    </source>
</evidence>
<proteinExistence type="inferred from homology"/>
<dbReference type="Pfam" id="PF03721">
    <property type="entry name" value="UDPG_MGDP_dh_N"/>
    <property type="match status" value="1"/>
</dbReference>
<feature type="domain" description="UDP-glucose/GDP-mannose dehydrogenase C-terminal" evidence="11">
    <location>
        <begin position="313"/>
        <end position="414"/>
    </location>
</feature>
<dbReference type="SUPFAM" id="SSF52413">
    <property type="entry name" value="UDP-glucose/GDP-mannose dehydrogenase C-terminal domain"/>
    <property type="match status" value="1"/>
</dbReference>
<feature type="binding site" evidence="9">
    <location>
        <position position="257"/>
    </location>
    <ligand>
        <name>substrate</name>
    </ligand>
</feature>
<keyword evidence="4 7" id="KW-0560">Oxidoreductase</keyword>
<evidence type="ECO:0000256" key="1">
    <source>
        <dbReference type="ARBA" id="ARBA00004701"/>
    </source>
</evidence>
<dbReference type="InterPro" id="IPR008927">
    <property type="entry name" value="6-PGluconate_DH-like_C_sf"/>
</dbReference>
<evidence type="ECO:0000259" key="11">
    <source>
        <dbReference type="SMART" id="SM00984"/>
    </source>
</evidence>
<feature type="binding site" evidence="9">
    <location>
        <begin position="249"/>
        <end position="253"/>
    </location>
    <ligand>
        <name>substrate</name>
    </ligand>
</feature>
<evidence type="ECO:0000256" key="2">
    <source>
        <dbReference type="ARBA" id="ARBA00006601"/>
    </source>
</evidence>
<dbReference type="Proteomes" id="UP000535838">
    <property type="component" value="Unassembled WGS sequence"/>
</dbReference>
<dbReference type="Gene3D" id="3.40.50.720">
    <property type="entry name" value="NAD(P)-binding Rossmann-like Domain"/>
    <property type="match status" value="2"/>
</dbReference>
<dbReference type="Pfam" id="PF00984">
    <property type="entry name" value="UDPG_MGDP_dh"/>
    <property type="match status" value="1"/>
</dbReference>
<accession>A0A841SYZ7</accession>
<evidence type="ECO:0000256" key="3">
    <source>
        <dbReference type="ARBA" id="ARBA00012954"/>
    </source>
</evidence>
<evidence type="ECO:0000256" key="10">
    <source>
        <dbReference type="PIRSR" id="PIRSR500134-3"/>
    </source>
</evidence>
<evidence type="ECO:0000256" key="5">
    <source>
        <dbReference type="ARBA" id="ARBA00023027"/>
    </source>
</evidence>
<evidence type="ECO:0000256" key="6">
    <source>
        <dbReference type="ARBA" id="ARBA00047473"/>
    </source>
</evidence>
<gene>
    <name evidence="12" type="ORF">H7B67_17180</name>
</gene>
<dbReference type="InterPro" id="IPR036220">
    <property type="entry name" value="UDP-Glc/GDP-Man_DH_C_sf"/>
</dbReference>
<dbReference type="InterPro" id="IPR014027">
    <property type="entry name" value="UDP-Glc/GDP-Man_DH_C"/>
</dbReference>
<evidence type="ECO:0000256" key="9">
    <source>
        <dbReference type="PIRSR" id="PIRSR500134-2"/>
    </source>
</evidence>
<dbReference type="Pfam" id="PF03720">
    <property type="entry name" value="UDPG_MGDP_dh_C"/>
    <property type="match status" value="1"/>
</dbReference>
<comment type="pathway">
    <text evidence="1">Nucleotide-sugar biosynthesis; UDP-alpha-D-glucuronate biosynthesis; UDP-alpha-D-glucuronate from UDP-alpha-D-glucose: step 1/1.</text>
</comment>
<feature type="binding site" evidence="10">
    <location>
        <position position="30"/>
    </location>
    <ligand>
        <name>NAD(+)</name>
        <dbReference type="ChEBI" id="CHEBI:57540"/>
    </ligand>
</feature>
<dbReference type="RefSeq" id="WP_185121093.1">
    <property type="nucleotide sequence ID" value="NZ_JACJVQ010000015.1"/>
</dbReference>
<comment type="similarity">
    <text evidence="2 7">Belongs to the UDP-glucose/GDP-mannose dehydrogenase family.</text>
</comment>
<dbReference type="InterPro" id="IPR036291">
    <property type="entry name" value="NAD(P)-bd_dom_sf"/>
</dbReference>
<name>A0A841SYZ7_9BACL</name>
<feature type="binding site" evidence="10">
    <location>
        <position position="327"/>
    </location>
    <ligand>
        <name>NAD(+)</name>
        <dbReference type="ChEBI" id="CHEBI:57540"/>
    </ligand>
</feature>
<feature type="binding site" evidence="9">
    <location>
        <begin position="152"/>
        <end position="155"/>
    </location>
    <ligand>
        <name>substrate</name>
    </ligand>
</feature>
<feature type="binding site" evidence="10">
    <location>
        <position position="263"/>
    </location>
    <ligand>
        <name>NAD(+)</name>
        <dbReference type="ChEBI" id="CHEBI:57540"/>
    </ligand>
</feature>
<dbReference type="InterPro" id="IPR014026">
    <property type="entry name" value="UDP-Glc/GDP-Man_DH_dimer"/>
</dbReference>
<dbReference type="UniPathway" id="UPA00038">
    <property type="reaction ID" value="UER00491"/>
</dbReference>
<organism evidence="12 13">
    <name type="scientific">Cohnella thailandensis</name>
    <dbReference type="NCBI Taxonomy" id="557557"/>
    <lineage>
        <taxon>Bacteria</taxon>
        <taxon>Bacillati</taxon>
        <taxon>Bacillota</taxon>
        <taxon>Bacilli</taxon>
        <taxon>Bacillales</taxon>
        <taxon>Paenibacillaceae</taxon>
        <taxon>Cohnella</taxon>
    </lineage>
</organism>
<dbReference type="SMART" id="SM00984">
    <property type="entry name" value="UDPG_MGDP_dh_C"/>
    <property type="match status" value="1"/>
</dbReference>
<comment type="catalytic activity">
    <reaction evidence="6 7">
        <text>UDP-alpha-D-glucose + 2 NAD(+) + H2O = UDP-alpha-D-glucuronate + 2 NADH + 3 H(+)</text>
        <dbReference type="Rhea" id="RHEA:23596"/>
        <dbReference type="ChEBI" id="CHEBI:15377"/>
        <dbReference type="ChEBI" id="CHEBI:15378"/>
        <dbReference type="ChEBI" id="CHEBI:57540"/>
        <dbReference type="ChEBI" id="CHEBI:57945"/>
        <dbReference type="ChEBI" id="CHEBI:58052"/>
        <dbReference type="ChEBI" id="CHEBI:58885"/>
        <dbReference type="EC" id="1.1.1.22"/>
    </reaction>
</comment>
<dbReference type="EC" id="1.1.1.22" evidence="3 7"/>
<dbReference type="PIRSF" id="PIRSF500134">
    <property type="entry name" value="UDPglc_DH_bac"/>
    <property type="match status" value="1"/>
</dbReference>
<feature type="binding site" evidence="10">
    <location>
        <position position="155"/>
    </location>
    <ligand>
        <name>NAD(+)</name>
        <dbReference type="ChEBI" id="CHEBI:57540"/>
    </ligand>
</feature>
<dbReference type="GO" id="GO:0000271">
    <property type="term" value="P:polysaccharide biosynthetic process"/>
    <property type="evidence" value="ECO:0007669"/>
    <property type="project" value="InterPro"/>
</dbReference>
<dbReference type="AlphaFoldDB" id="A0A841SYZ7"/>
<feature type="active site" description="Nucleophile" evidence="8">
    <location>
        <position position="260"/>
    </location>
</feature>
<evidence type="ECO:0000256" key="7">
    <source>
        <dbReference type="PIRNR" id="PIRNR000124"/>
    </source>
</evidence>
<evidence type="ECO:0000313" key="12">
    <source>
        <dbReference type="EMBL" id="MBB6635856.1"/>
    </source>
</evidence>
<feature type="binding site" evidence="10">
    <location>
        <position position="121"/>
    </location>
    <ligand>
        <name>NAD(+)</name>
        <dbReference type="ChEBI" id="CHEBI:57540"/>
    </ligand>
</feature>
<dbReference type="PANTHER" id="PTHR43750:SF3">
    <property type="entry name" value="UDP-GLUCOSE 6-DEHYDROGENASE TUAD"/>
    <property type="match status" value="1"/>
</dbReference>
<reference evidence="12 13" key="1">
    <citation type="submission" date="2020-08" db="EMBL/GenBank/DDBJ databases">
        <title>Cohnella phylogeny.</title>
        <authorList>
            <person name="Dunlap C."/>
        </authorList>
    </citation>
    <scope>NUCLEOTIDE SEQUENCE [LARGE SCALE GENOMIC DNA]</scope>
    <source>
        <strain evidence="12 13">DSM 25241</strain>
    </source>
</reference>
<protein>
    <recommendedName>
        <fullName evidence="3 7">UDP-glucose 6-dehydrogenase</fullName>
        <ecNumber evidence="3 7">1.1.1.22</ecNumber>
    </recommendedName>
</protein>
<dbReference type="Gene3D" id="1.20.5.100">
    <property type="entry name" value="Cytochrome c1, transmembrane anchor, C-terminal"/>
    <property type="match status" value="1"/>
</dbReference>
<dbReference type="SUPFAM" id="SSF51735">
    <property type="entry name" value="NAD(P)-binding Rossmann-fold domains"/>
    <property type="match status" value="1"/>
</dbReference>
<sequence length="430" mass="47047">MNILVAGTGYVGTTTALVLADMGWNVTGLDPDAEKIRTLLQGSIPFYEDGLEELLRKHLQQASIRFTTDASEAIRQCDAIFICVGTPPLPDGSVDMRYIRQISEEIGRHADGYRLVIVKSTVPVGTHAKVAEWIRSAQPSPHPFDVASNPEFLREGSALADSFQPDRVVIGADGEEAVQAVRKLYASLNCPFVVTTPRTAEMIKYASNAFLATKISYINELARLCDSLDIDVNEIARGIGLDPRIGALFLRAGIGYGGSCFPKDIAGLLQTARENGARLGLLEEAAEINRTQYLHLLNKARVRLGGFQGKTVAVLGLAFKPDTDDIREAPSLRLIRSLLSENADVRVHDPIAKLPPDLARQPLTSCGTPEEAAQGADAVFLCTEWKAYRHLDWPGIKSAMKQANLFDGRNMMNADHMKAMGFYYQGIGYR</sequence>
<feature type="binding site" evidence="9">
    <location>
        <position position="204"/>
    </location>
    <ligand>
        <name>substrate</name>
    </ligand>
</feature>
<comment type="caution">
    <text evidence="12">The sequence shown here is derived from an EMBL/GenBank/DDBJ whole genome shotgun (WGS) entry which is preliminary data.</text>
</comment>
<dbReference type="SUPFAM" id="SSF48179">
    <property type="entry name" value="6-phosphogluconate dehydrogenase C-terminal domain-like"/>
    <property type="match status" value="1"/>
</dbReference>
<feature type="binding site" evidence="10">
    <location>
        <position position="35"/>
    </location>
    <ligand>
        <name>NAD(+)</name>
        <dbReference type="ChEBI" id="CHEBI:57540"/>
    </ligand>
</feature>
<dbReference type="PIRSF" id="PIRSF000124">
    <property type="entry name" value="UDPglc_GDPman_dh"/>
    <property type="match status" value="1"/>
</dbReference>
<dbReference type="GO" id="GO:0003979">
    <property type="term" value="F:UDP-glucose 6-dehydrogenase activity"/>
    <property type="evidence" value="ECO:0007669"/>
    <property type="project" value="UniProtKB-EC"/>
</dbReference>
<feature type="binding site" evidence="10">
    <location>
        <position position="86"/>
    </location>
    <ligand>
        <name>NAD(+)</name>
        <dbReference type="ChEBI" id="CHEBI:57540"/>
    </ligand>
</feature>
<dbReference type="InterPro" id="IPR028357">
    <property type="entry name" value="UDPglc_DH_bac"/>
</dbReference>
<dbReference type="GO" id="GO:0006065">
    <property type="term" value="P:UDP-glucuronate biosynthetic process"/>
    <property type="evidence" value="ECO:0007669"/>
    <property type="project" value="UniProtKB-UniPathway"/>
</dbReference>
<keyword evidence="13" id="KW-1185">Reference proteome</keyword>